<dbReference type="Gene3D" id="2.170.150.40">
    <property type="entry name" value="Domain of unknown function (DUF427)"/>
    <property type="match status" value="1"/>
</dbReference>
<gene>
    <name evidence="2" type="ORF">TRM7557_02824</name>
</gene>
<evidence type="ECO:0000313" key="3">
    <source>
        <dbReference type="Proteomes" id="UP000052022"/>
    </source>
</evidence>
<dbReference type="OrthoDB" id="9815163at2"/>
<dbReference type="InterPro" id="IPR007361">
    <property type="entry name" value="DUF427"/>
</dbReference>
<dbReference type="STRING" id="928856.SAMN04488049_104107"/>
<dbReference type="EMBL" id="CYSD01000039">
    <property type="protein sequence ID" value="CUH80301.1"/>
    <property type="molecule type" value="Genomic_DNA"/>
</dbReference>
<reference evidence="2 3" key="1">
    <citation type="submission" date="2015-09" db="EMBL/GenBank/DDBJ databases">
        <authorList>
            <consortium name="Swine Surveillance"/>
        </authorList>
    </citation>
    <scope>NUCLEOTIDE SEQUENCE [LARGE SCALE GENOMIC DNA]</scope>
    <source>
        <strain evidence="2 3">CECT 7557</strain>
    </source>
</reference>
<dbReference type="PANTHER" id="PTHR34310:SF9">
    <property type="entry name" value="BLR5716 PROTEIN"/>
    <property type="match status" value="1"/>
</dbReference>
<organism evidence="2 3">
    <name type="scientific">Tritonibacter multivorans</name>
    <dbReference type="NCBI Taxonomy" id="928856"/>
    <lineage>
        <taxon>Bacteria</taxon>
        <taxon>Pseudomonadati</taxon>
        <taxon>Pseudomonadota</taxon>
        <taxon>Alphaproteobacteria</taxon>
        <taxon>Rhodobacterales</taxon>
        <taxon>Paracoccaceae</taxon>
        <taxon>Tritonibacter</taxon>
    </lineage>
</organism>
<dbReference type="RefSeq" id="WP_058290851.1">
    <property type="nucleotide sequence ID" value="NZ_CYSD01000039.1"/>
</dbReference>
<dbReference type="AlphaFoldDB" id="A0A0P1GVI8"/>
<evidence type="ECO:0000313" key="2">
    <source>
        <dbReference type="EMBL" id="CUH80301.1"/>
    </source>
</evidence>
<name>A0A0P1GVI8_9RHOB</name>
<dbReference type="Proteomes" id="UP000052022">
    <property type="component" value="Unassembled WGS sequence"/>
</dbReference>
<keyword evidence="3" id="KW-1185">Reference proteome</keyword>
<dbReference type="Pfam" id="PF04248">
    <property type="entry name" value="NTP_transf_9"/>
    <property type="match status" value="1"/>
</dbReference>
<proteinExistence type="predicted"/>
<dbReference type="PANTHER" id="PTHR34310">
    <property type="entry name" value="DUF427 DOMAIN PROTEIN (AFU_ORTHOLOGUE AFUA_3G02220)"/>
    <property type="match status" value="1"/>
</dbReference>
<sequence>MTNIRIRKVEGTWVVRSGGAVLGESTNALELSEGDLAPVIYFPRGDIAMAFLDRSEKTTSCASKGDATYFSIANKSSVTEDAAWSYEAPLEAAAEIKDYIAFVESASVKVEKV</sequence>
<evidence type="ECO:0000259" key="1">
    <source>
        <dbReference type="Pfam" id="PF04248"/>
    </source>
</evidence>
<dbReference type="InterPro" id="IPR038694">
    <property type="entry name" value="DUF427_sf"/>
</dbReference>
<protein>
    <recommendedName>
        <fullName evidence="1">DUF427 domain-containing protein</fullName>
    </recommendedName>
</protein>
<feature type="domain" description="DUF427" evidence="1">
    <location>
        <begin position="14"/>
        <end position="104"/>
    </location>
</feature>
<accession>A0A0P1GVI8</accession>